<evidence type="ECO:0000256" key="4">
    <source>
        <dbReference type="ARBA" id="ARBA00022989"/>
    </source>
</evidence>
<keyword evidence="3" id="KW-0256">Endoplasmic reticulum</keyword>
<gene>
    <name evidence="7" type="ORF">TBCH5v1_2504</name>
</gene>
<evidence type="ECO:0000256" key="5">
    <source>
        <dbReference type="ARBA" id="ARBA00023136"/>
    </source>
</evidence>
<organism evidence="7 8">
    <name type="scientific">Thermococcus barophilus</name>
    <dbReference type="NCBI Taxonomy" id="55802"/>
    <lineage>
        <taxon>Archaea</taxon>
        <taxon>Methanobacteriati</taxon>
        <taxon>Methanobacteriota</taxon>
        <taxon>Thermococci</taxon>
        <taxon>Thermococcales</taxon>
        <taxon>Thermococcaceae</taxon>
        <taxon>Thermococcus</taxon>
    </lineage>
</organism>
<evidence type="ECO:0000313" key="8">
    <source>
        <dbReference type="Proteomes" id="UP000066042"/>
    </source>
</evidence>
<keyword evidence="7" id="KW-0808">Transferase</keyword>
<evidence type="ECO:0000256" key="3">
    <source>
        <dbReference type="ARBA" id="ARBA00022824"/>
    </source>
</evidence>
<sequence>MKIAIICSHGGHLTEMLYLMDAFKNHDVFFVTYDHPRTRGLPYKKYLFPNFGEKPFKIITYLPKIVNVITKEKPDIMISNGAEIAVPFFYLGKILGIKTIFIECYTRIDEPTITGRLVYPLSDYFFVLWPEMLQPYGKKAKYVGGLFKKIKRNVNLDEKKNQIFVITGTHYLGFERLVKAIDMIAKDFTYRFIIQLGHTPYRPKNAEYFIFIKEDKEIKKLMRLSKVVITQGAMSLIDALMNGSTVIAFPRLSTFGEHINDHQLTFSKKLEKKGLVRVATDENSLKKILADLLTTPKVKWRESVVVNRRLINILREVISDE</sequence>
<dbReference type="RefSeq" id="WP_082585159.1">
    <property type="nucleotide sequence ID" value="NZ_CP013050.1"/>
</dbReference>
<evidence type="ECO:0000313" key="7">
    <source>
        <dbReference type="EMBL" id="ALM76395.1"/>
    </source>
</evidence>
<dbReference type="GeneID" id="32012247"/>
<dbReference type="Pfam" id="PF04101">
    <property type="entry name" value="Glyco_tran_28_C"/>
    <property type="match status" value="1"/>
</dbReference>
<keyword evidence="5" id="KW-0472">Membrane</keyword>
<dbReference type="GO" id="GO:0006488">
    <property type="term" value="P:dolichol-linked oligosaccharide biosynthetic process"/>
    <property type="evidence" value="ECO:0007669"/>
    <property type="project" value="InterPro"/>
</dbReference>
<feature type="domain" description="Glycosyl transferase family 28 C-terminal" evidence="6">
    <location>
        <begin position="163"/>
        <end position="297"/>
    </location>
</feature>
<dbReference type="NCBIfam" id="NF041549">
    <property type="entry name" value="PssD"/>
    <property type="match status" value="1"/>
</dbReference>
<name>A0A0S1XF26_THEBA</name>
<keyword evidence="2" id="KW-0812">Transmembrane</keyword>
<dbReference type="Gene3D" id="3.40.50.2000">
    <property type="entry name" value="Glycogen Phosphorylase B"/>
    <property type="match status" value="1"/>
</dbReference>
<comment type="subcellular location">
    <subcellularLocation>
        <location evidence="1">Endoplasmic reticulum membrane</location>
        <topology evidence="1">Single-pass membrane protein</topology>
    </subcellularLocation>
</comment>
<dbReference type="Proteomes" id="UP000066042">
    <property type="component" value="Chromosome"/>
</dbReference>
<accession>A0A0S1XF26</accession>
<evidence type="ECO:0000256" key="1">
    <source>
        <dbReference type="ARBA" id="ARBA00004389"/>
    </source>
</evidence>
<dbReference type="PANTHER" id="PTHR12154:SF4">
    <property type="entry name" value="UDP-N-ACETYLGLUCOSAMINE TRANSFERASE SUBUNIT ALG14 HOMOLOG"/>
    <property type="match status" value="1"/>
</dbReference>
<protein>
    <submittedName>
        <fullName evidence="7">UDP-N-acetylglucosamine:LPS N-acetylglucosamine transferase</fullName>
    </submittedName>
</protein>
<dbReference type="InterPro" id="IPR013969">
    <property type="entry name" value="Oligosacch_biosynth_Alg14"/>
</dbReference>
<evidence type="ECO:0000259" key="6">
    <source>
        <dbReference type="Pfam" id="PF04101"/>
    </source>
</evidence>
<keyword evidence="4" id="KW-1133">Transmembrane helix</keyword>
<dbReference type="PATRIC" id="fig|55802.8.peg.2490"/>
<dbReference type="SUPFAM" id="SSF53756">
    <property type="entry name" value="UDP-Glycosyltransferase/glycogen phosphorylase"/>
    <property type="match status" value="1"/>
</dbReference>
<dbReference type="Pfam" id="PF08660">
    <property type="entry name" value="Alg14"/>
    <property type="match status" value="1"/>
</dbReference>
<reference evidence="7 8" key="1">
    <citation type="journal article" date="2016" name="Genome Announc.">
        <title>Complete genome sequence of the hyperthermophilic and piezophilic archaeon Thermococcus barophilus Ch5, capable of growth at the expense of hydrogenogenesis from carbon monoxide and formate.</title>
        <authorList>
            <person name="Oger P."/>
            <person name="Sokolova T.G."/>
            <person name="Kozhevnikova D.A."/>
            <person name="Taranov E.A."/>
            <person name="Vannier P."/>
            <person name="Lee H.S."/>
            <person name="Kwon K.K."/>
            <person name="Kang S.G."/>
            <person name="Lee J.H."/>
            <person name="Bonch-Osmolovskaya E.A."/>
            <person name="Lebedinsky A.V."/>
        </authorList>
    </citation>
    <scope>NUCLEOTIDE SEQUENCE [LARGE SCALE GENOMIC DNA]</scope>
    <source>
        <strain evidence="8">Ch5</strain>
    </source>
</reference>
<proteinExistence type="predicted"/>
<evidence type="ECO:0000256" key="2">
    <source>
        <dbReference type="ARBA" id="ARBA00022692"/>
    </source>
</evidence>
<dbReference type="InterPro" id="IPR007235">
    <property type="entry name" value="Glyco_trans_28_C"/>
</dbReference>
<dbReference type="EMBL" id="CP013050">
    <property type="protein sequence ID" value="ALM76395.1"/>
    <property type="molecule type" value="Genomic_DNA"/>
</dbReference>
<dbReference type="STRING" id="55802.TBCH5v1_2504"/>
<dbReference type="AlphaFoldDB" id="A0A0S1XF26"/>
<dbReference type="PANTHER" id="PTHR12154">
    <property type="entry name" value="GLYCOSYL TRANSFERASE-RELATED"/>
    <property type="match status" value="1"/>
</dbReference>
<dbReference type="GO" id="GO:0004577">
    <property type="term" value="F:N-acetylglucosaminyldiphosphodolichol N-acetylglucosaminyltransferase activity"/>
    <property type="evidence" value="ECO:0007669"/>
    <property type="project" value="TreeGrafter"/>
</dbReference>